<feature type="transmembrane region" description="Helical" evidence="6">
    <location>
        <begin position="45"/>
        <end position="64"/>
    </location>
</feature>
<proteinExistence type="predicted"/>
<keyword evidence="4 6" id="KW-1133">Transmembrane helix</keyword>
<dbReference type="InterPro" id="IPR050638">
    <property type="entry name" value="AA-Vitamin_Transporters"/>
</dbReference>
<comment type="subcellular location">
    <subcellularLocation>
        <location evidence="1">Cell membrane</location>
        <topology evidence="1">Multi-pass membrane protein</topology>
    </subcellularLocation>
</comment>
<feature type="transmembrane region" description="Helical" evidence="6">
    <location>
        <begin position="248"/>
        <end position="266"/>
    </location>
</feature>
<dbReference type="PANTHER" id="PTHR32322:SF18">
    <property type="entry name" value="S-ADENOSYLMETHIONINE_S-ADENOSYLHOMOCYSTEINE TRANSPORTER"/>
    <property type="match status" value="1"/>
</dbReference>
<keyword evidence="5 6" id="KW-0472">Membrane</keyword>
<feature type="transmembrane region" description="Helical" evidence="6">
    <location>
        <begin position="272"/>
        <end position="290"/>
    </location>
</feature>
<feature type="transmembrane region" description="Helical" evidence="6">
    <location>
        <begin position="12"/>
        <end position="33"/>
    </location>
</feature>
<dbReference type="KEGG" id="hdf:AArcSl_0718"/>
<evidence type="ECO:0000256" key="6">
    <source>
        <dbReference type="SAM" id="Phobius"/>
    </source>
</evidence>
<evidence type="ECO:0000256" key="3">
    <source>
        <dbReference type="ARBA" id="ARBA00022692"/>
    </source>
</evidence>
<evidence type="ECO:0000259" key="7">
    <source>
        <dbReference type="Pfam" id="PF00892"/>
    </source>
</evidence>
<dbReference type="InterPro" id="IPR000620">
    <property type="entry name" value="EamA_dom"/>
</dbReference>
<keyword evidence="3 6" id="KW-0812">Transmembrane</keyword>
<dbReference type="InterPro" id="IPR037185">
    <property type="entry name" value="EmrE-like"/>
</dbReference>
<feature type="transmembrane region" description="Helical" evidence="6">
    <location>
        <begin position="217"/>
        <end position="236"/>
    </location>
</feature>
<organism evidence="8 9">
    <name type="scientific">Halalkaliarchaeum desulfuricum</name>
    <dbReference type="NCBI Taxonomy" id="2055893"/>
    <lineage>
        <taxon>Archaea</taxon>
        <taxon>Methanobacteriati</taxon>
        <taxon>Methanobacteriota</taxon>
        <taxon>Stenosarchaea group</taxon>
        <taxon>Halobacteria</taxon>
        <taxon>Halobacteriales</taxon>
        <taxon>Haloferacaceae</taxon>
        <taxon>Halalkaliarchaeum</taxon>
    </lineage>
</organism>
<gene>
    <name evidence="8" type="ORF">AArcSl_0718</name>
</gene>
<sequence>MANSGTVKRHTFGVLLIIVASAGFGTLAIFGKFAEAAGLNTTTLLAFRFTIAAGLLWIGLAVLGRARRLPPGQLKVAFALGVLYASFSALFFWALLYIPAGVAAIAFYTYPAYVYAISVSFLNEQLTRLKLIALVVAVVGVALIVGGDTVSIDPFGISLILLAALGYALYIAGSRAALGSIAPDLLAGVVLIATSISFAGFGLVSGRLFVPVGGQQWGIILGIAVVGTALPIFLYVTGLEHIEASQASILGTAEPLVTVILGVALLDEVVTPAVAVGGALVLLGVALIQTDAAGEVRTPQ</sequence>
<evidence type="ECO:0000256" key="4">
    <source>
        <dbReference type="ARBA" id="ARBA00022989"/>
    </source>
</evidence>
<reference evidence="9" key="1">
    <citation type="submission" date="2017-11" db="EMBL/GenBank/DDBJ databases">
        <title>Phenotypic and genomic properties of facultatively anaerobic sulfur-reducing natronoarchaea from hypersaline soda lakes.</title>
        <authorList>
            <person name="Sorokin D.Y."/>
            <person name="Kublanov I.V."/>
            <person name="Roman P."/>
            <person name="Sinninghe Damste J.S."/>
            <person name="Golyshin P.N."/>
            <person name="Rojo D."/>
            <person name="Ciordia S."/>
            <person name="Mena M.D.C."/>
            <person name="Ferrer M."/>
            <person name="Messina E."/>
            <person name="Smedile F."/>
            <person name="La Spada G."/>
            <person name="La Cono V."/>
            <person name="Yakimov M.M."/>
        </authorList>
    </citation>
    <scope>NUCLEOTIDE SEQUENCE [LARGE SCALE GENOMIC DNA]</scope>
    <source>
        <strain evidence="9">AArc-Sl</strain>
    </source>
</reference>
<feature type="domain" description="EamA" evidence="7">
    <location>
        <begin position="155"/>
        <end position="288"/>
    </location>
</feature>
<feature type="transmembrane region" description="Helical" evidence="6">
    <location>
        <begin position="76"/>
        <end position="96"/>
    </location>
</feature>
<feature type="domain" description="EamA" evidence="7">
    <location>
        <begin position="12"/>
        <end position="145"/>
    </location>
</feature>
<feature type="transmembrane region" description="Helical" evidence="6">
    <location>
        <begin position="185"/>
        <end position="205"/>
    </location>
</feature>
<dbReference type="AlphaFoldDB" id="A0A343TGZ5"/>
<dbReference type="GO" id="GO:0005886">
    <property type="term" value="C:plasma membrane"/>
    <property type="evidence" value="ECO:0007669"/>
    <property type="project" value="UniProtKB-SubCell"/>
</dbReference>
<evidence type="ECO:0000256" key="1">
    <source>
        <dbReference type="ARBA" id="ARBA00004651"/>
    </source>
</evidence>
<evidence type="ECO:0000256" key="5">
    <source>
        <dbReference type="ARBA" id="ARBA00023136"/>
    </source>
</evidence>
<accession>A0A343TGZ5</accession>
<dbReference type="Proteomes" id="UP000263012">
    <property type="component" value="Chromosome"/>
</dbReference>
<name>A0A343TGZ5_9EURY</name>
<evidence type="ECO:0000256" key="2">
    <source>
        <dbReference type="ARBA" id="ARBA00022475"/>
    </source>
</evidence>
<evidence type="ECO:0000313" key="9">
    <source>
        <dbReference type="Proteomes" id="UP000263012"/>
    </source>
</evidence>
<feature type="transmembrane region" description="Helical" evidence="6">
    <location>
        <begin position="102"/>
        <end position="122"/>
    </location>
</feature>
<keyword evidence="2" id="KW-1003">Cell membrane</keyword>
<protein>
    <submittedName>
        <fullName evidence="8">Multidrug DMT transporter permease</fullName>
    </submittedName>
</protein>
<dbReference type="Pfam" id="PF00892">
    <property type="entry name" value="EamA"/>
    <property type="match status" value="2"/>
</dbReference>
<keyword evidence="9" id="KW-1185">Reference proteome</keyword>
<dbReference type="PANTHER" id="PTHR32322">
    <property type="entry name" value="INNER MEMBRANE TRANSPORTER"/>
    <property type="match status" value="1"/>
</dbReference>
<dbReference type="SUPFAM" id="SSF103481">
    <property type="entry name" value="Multidrug resistance efflux transporter EmrE"/>
    <property type="match status" value="2"/>
</dbReference>
<evidence type="ECO:0000313" key="8">
    <source>
        <dbReference type="EMBL" id="AUX08367.1"/>
    </source>
</evidence>
<dbReference type="EMBL" id="CP025066">
    <property type="protein sequence ID" value="AUX08367.1"/>
    <property type="molecule type" value="Genomic_DNA"/>
</dbReference>
<feature type="transmembrane region" description="Helical" evidence="6">
    <location>
        <begin position="129"/>
        <end position="146"/>
    </location>
</feature>
<feature type="transmembrane region" description="Helical" evidence="6">
    <location>
        <begin position="152"/>
        <end position="173"/>
    </location>
</feature>